<dbReference type="Gene3D" id="2.40.70.10">
    <property type="entry name" value="Acid Proteases"/>
    <property type="match status" value="2"/>
</dbReference>
<dbReference type="AlphaFoldDB" id="A0A2N9FJA8"/>
<feature type="domain" description="Peptidase A1" evidence="9">
    <location>
        <begin position="126"/>
        <end position="477"/>
    </location>
</feature>
<dbReference type="Pfam" id="PF14543">
    <property type="entry name" value="TAXi_N"/>
    <property type="match status" value="1"/>
</dbReference>
<evidence type="ECO:0000256" key="8">
    <source>
        <dbReference type="SAM" id="SignalP"/>
    </source>
</evidence>
<reference evidence="10" key="1">
    <citation type="submission" date="2018-02" db="EMBL/GenBank/DDBJ databases">
        <authorList>
            <person name="Cohen D.B."/>
            <person name="Kent A.D."/>
        </authorList>
    </citation>
    <scope>NUCLEOTIDE SEQUENCE</scope>
</reference>
<comment type="similarity">
    <text evidence="1 7">Belongs to the peptidase A1 family.</text>
</comment>
<dbReference type="EMBL" id="OIVN01000913">
    <property type="protein sequence ID" value="SPC87332.1"/>
    <property type="molecule type" value="Genomic_DNA"/>
</dbReference>
<dbReference type="PRINTS" id="PR00792">
    <property type="entry name" value="PEPSIN"/>
</dbReference>
<dbReference type="CDD" id="cd05476">
    <property type="entry name" value="pepsin_A_like_plant"/>
    <property type="match status" value="1"/>
</dbReference>
<dbReference type="PROSITE" id="PS51767">
    <property type="entry name" value="PEPTIDASE_A1"/>
    <property type="match status" value="1"/>
</dbReference>
<dbReference type="InterPro" id="IPR032861">
    <property type="entry name" value="TAXi_N"/>
</dbReference>
<keyword evidence="4 7" id="KW-0378">Hydrolase</keyword>
<feature type="active site" evidence="6">
    <location>
        <position position="144"/>
    </location>
</feature>
<dbReference type="SUPFAM" id="SSF50630">
    <property type="entry name" value="Acid proteases"/>
    <property type="match status" value="1"/>
</dbReference>
<feature type="chain" id="PRO_5014892912" description="Peptidase A1 domain-containing protein" evidence="8">
    <location>
        <begin position="20"/>
        <end position="488"/>
    </location>
</feature>
<feature type="signal peptide" evidence="8">
    <location>
        <begin position="1"/>
        <end position="19"/>
    </location>
</feature>
<dbReference type="InterPro" id="IPR001969">
    <property type="entry name" value="Aspartic_peptidase_AS"/>
</dbReference>
<feature type="active site" evidence="6">
    <location>
        <position position="360"/>
    </location>
</feature>
<evidence type="ECO:0000256" key="6">
    <source>
        <dbReference type="PIRSR" id="PIRSR601461-1"/>
    </source>
</evidence>
<dbReference type="InterPro" id="IPR001461">
    <property type="entry name" value="Aspartic_peptidase_A1"/>
</dbReference>
<keyword evidence="2 7" id="KW-0645">Protease</keyword>
<dbReference type="InterPro" id="IPR051708">
    <property type="entry name" value="Plant_Aspart_Prot_A1"/>
</dbReference>
<dbReference type="GO" id="GO:0004190">
    <property type="term" value="F:aspartic-type endopeptidase activity"/>
    <property type="evidence" value="ECO:0007669"/>
    <property type="project" value="UniProtKB-KW"/>
</dbReference>
<evidence type="ECO:0000313" key="10">
    <source>
        <dbReference type="EMBL" id="SPC87332.1"/>
    </source>
</evidence>
<dbReference type="PANTHER" id="PTHR47967">
    <property type="entry name" value="OS07G0603500 PROTEIN-RELATED"/>
    <property type="match status" value="1"/>
</dbReference>
<name>A0A2N9FJA8_FAGSY</name>
<keyword evidence="3 7" id="KW-0064">Aspartyl protease</keyword>
<dbReference type="PANTHER" id="PTHR47967:SF37">
    <property type="entry name" value="ASPARTIC PROTEINASE NEPENTHESIN-1-LIKE"/>
    <property type="match status" value="1"/>
</dbReference>
<dbReference type="Pfam" id="PF14541">
    <property type="entry name" value="TAXi_C"/>
    <property type="match status" value="1"/>
</dbReference>
<dbReference type="InterPro" id="IPR032799">
    <property type="entry name" value="TAXi_C"/>
</dbReference>
<evidence type="ECO:0000256" key="3">
    <source>
        <dbReference type="ARBA" id="ARBA00022750"/>
    </source>
</evidence>
<protein>
    <recommendedName>
        <fullName evidence="9">Peptidase A1 domain-containing protein</fullName>
    </recommendedName>
</protein>
<dbReference type="FunFam" id="2.40.70.10:FF:000033">
    <property type="entry name" value="Aspartyl protease family protein"/>
    <property type="match status" value="1"/>
</dbReference>
<dbReference type="InterPro" id="IPR021109">
    <property type="entry name" value="Peptidase_aspartic_dom_sf"/>
</dbReference>
<keyword evidence="8" id="KW-0732">Signal</keyword>
<evidence type="ECO:0000259" key="9">
    <source>
        <dbReference type="PROSITE" id="PS51767"/>
    </source>
</evidence>
<accession>A0A2N9FJA8</accession>
<dbReference type="GO" id="GO:0006508">
    <property type="term" value="P:proteolysis"/>
    <property type="evidence" value="ECO:0007669"/>
    <property type="project" value="UniProtKB-KW"/>
</dbReference>
<dbReference type="PROSITE" id="PS00141">
    <property type="entry name" value="ASP_PROTEASE"/>
    <property type="match status" value="2"/>
</dbReference>
<evidence type="ECO:0000256" key="1">
    <source>
        <dbReference type="ARBA" id="ARBA00007447"/>
    </source>
</evidence>
<evidence type="ECO:0000256" key="2">
    <source>
        <dbReference type="ARBA" id="ARBA00022670"/>
    </source>
</evidence>
<keyword evidence="5" id="KW-0325">Glycoprotein</keyword>
<organism evidence="10">
    <name type="scientific">Fagus sylvatica</name>
    <name type="common">Beechnut</name>
    <dbReference type="NCBI Taxonomy" id="28930"/>
    <lineage>
        <taxon>Eukaryota</taxon>
        <taxon>Viridiplantae</taxon>
        <taxon>Streptophyta</taxon>
        <taxon>Embryophyta</taxon>
        <taxon>Tracheophyta</taxon>
        <taxon>Spermatophyta</taxon>
        <taxon>Magnoliopsida</taxon>
        <taxon>eudicotyledons</taxon>
        <taxon>Gunneridae</taxon>
        <taxon>Pentapetalae</taxon>
        <taxon>rosids</taxon>
        <taxon>fabids</taxon>
        <taxon>Fagales</taxon>
        <taxon>Fagaceae</taxon>
        <taxon>Fagus</taxon>
    </lineage>
</organism>
<evidence type="ECO:0000256" key="5">
    <source>
        <dbReference type="ARBA" id="ARBA00023180"/>
    </source>
</evidence>
<evidence type="ECO:0000256" key="4">
    <source>
        <dbReference type="ARBA" id="ARBA00022801"/>
    </source>
</evidence>
<evidence type="ECO:0000256" key="7">
    <source>
        <dbReference type="RuleBase" id="RU000454"/>
    </source>
</evidence>
<dbReference type="InterPro" id="IPR034161">
    <property type="entry name" value="Pepsin-like_plant"/>
</dbReference>
<gene>
    <name evidence="10" type="ORF">FSB_LOCUS15214</name>
</gene>
<dbReference type="InterPro" id="IPR033121">
    <property type="entry name" value="PEPTIDASE_A1"/>
</dbReference>
<proteinExistence type="inferred from homology"/>
<sequence>MSIMSLFLFLLSLLLLISSNNNINNHNFLFGVHAFASATDVAAQFELIHRHAPEVYKNGTTLGPPKTRLERIKQLVHSDNARWQTISRRLQGQGQRRMAFEFHGGDNKIPVDIPMRSAADTGSGQYFVSFRVGTPPKKFVLIADTGSDVTWINCCHNCFDSNGTHRIFHPKRSPSFKTIPCLSEMCKVDLAGSFSLSYCPTKLSPCTFDYRYADSSKVTGIFANETVTVGLDLHNHQKMKLHDVLIGCGQSSEGSFKDADGVMGLGYSKHSFAIRVAERFGYKFSYCLVDHLSPSNFASYLSFGKPKGPKLQNMQYTELILGVINPFYAVNVSGISIGGVMLKISSEVWDIGGSGGVIIDSGSTLTTLTEHAFLPVIAAFESTLQKFGIVGFKFGIFKYCFDAKKFEESLVPKLVFHFADGAQFMPPVKSYVIDVADGVKCLGFASSGWPGVSVIGNILQQNHFWEFDLVGKKLGFAPSSCTSLKSKL</sequence>